<dbReference type="Gene3D" id="1.10.443.10">
    <property type="entry name" value="Intergrase catalytic core"/>
    <property type="match status" value="2"/>
</dbReference>
<comment type="caution">
    <text evidence="7">The sequence shown here is derived from an EMBL/GenBank/DDBJ whole genome shotgun (WGS) entry which is preliminary data.</text>
</comment>
<dbReference type="InterPro" id="IPR044068">
    <property type="entry name" value="CB"/>
</dbReference>
<evidence type="ECO:0000313" key="7">
    <source>
        <dbReference type="EMBL" id="PYC65768.1"/>
    </source>
</evidence>
<dbReference type="GO" id="GO:0015074">
    <property type="term" value="P:DNA integration"/>
    <property type="evidence" value="ECO:0007669"/>
    <property type="project" value="UniProtKB-KW"/>
</dbReference>
<dbReference type="AlphaFoldDB" id="A0A318NGH2"/>
<keyword evidence="2 4" id="KW-0238">DNA-binding</keyword>
<keyword evidence="8" id="KW-1185">Reference proteome</keyword>
<evidence type="ECO:0000313" key="8">
    <source>
        <dbReference type="Proteomes" id="UP000248333"/>
    </source>
</evidence>
<dbReference type="PANTHER" id="PTHR30349">
    <property type="entry name" value="PHAGE INTEGRASE-RELATED"/>
    <property type="match status" value="1"/>
</dbReference>
<dbReference type="EMBL" id="PYBV01000041">
    <property type="protein sequence ID" value="PYC65768.1"/>
    <property type="molecule type" value="Genomic_DNA"/>
</dbReference>
<organism evidence="7 8">
    <name type="scientific">Micromonospora arborensis</name>
    <dbReference type="NCBI Taxonomy" id="2116518"/>
    <lineage>
        <taxon>Bacteria</taxon>
        <taxon>Bacillati</taxon>
        <taxon>Actinomycetota</taxon>
        <taxon>Actinomycetes</taxon>
        <taxon>Micromonosporales</taxon>
        <taxon>Micromonosporaceae</taxon>
        <taxon>Micromonospora</taxon>
    </lineage>
</organism>
<dbReference type="InterPro" id="IPR004107">
    <property type="entry name" value="Integrase_SAM-like_N"/>
</dbReference>
<evidence type="ECO:0000259" key="6">
    <source>
        <dbReference type="PROSITE" id="PS51900"/>
    </source>
</evidence>
<dbReference type="Proteomes" id="UP000248333">
    <property type="component" value="Unassembled WGS sequence"/>
</dbReference>
<dbReference type="PROSITE" id="PS51898">
    <property type="entry name" value="TYR_RECOMBINASE"/>
    <property type="match status" value="1"/>
</dbReference>
<name>A0A318NGH2_9ACTN</name>
<dbReference type="InterPro" id="IPR050090">
    <property type="entry name" value="Tyrosine_recombinase_XerCD"/>
</dbReference>
<dbReference type="Gene3D" id="1.10.150.130">
    <property type="match status" value="1"/>
</dbReference>
<feature type="domain" description="Core-binding (CB)" evidence="6">
    <location>
        <begin position="23"/>
        <end position="105"/>
    </location>
</feature>
<dbReference type="InterPro" id="IPR010998">
    <property type="entry name" value="Integrase_recombinase_N"/>
</dbReference>
<dbReference type="Pfam" id="PF14659">
    <property type="entry name" value="Phage_int_SAM_3"/>
    <property type="match status" value="1"/>
</dbReference>
<keyword evidence="3" id="KW-0233">DNA recombination</keyword>
<dbReference type="InterPro" id="IPR002104">
    <property type="entry name" value="Integrase_catalytic"/>
</dbReference>
<dbReference type="SUPFAM" id="SSF56349">
    <property type="entry name" value="DNA breaking-rejoining enzymes"/>
    <property type="match status" value="1"/>
</dbReference>
<keyword evidence="1" id="KW-0229">DNA integration</keyword>
<evidence type="ECO:0000259" key="5">
    <source>
        <dbReference type="PROSITE" id="PS51898"/>
    </source>
</evidence>
<reference evidence="7 8" key="1">
    <citation type="submission" date="2018-03" db="EMBL/GenBank/DDBJ databases">
        <title>Bioinformatic expansion and discovery of thiopeptide antibiotics.</title>
        <authorList>
            <person name="Schwalen C.J."/>
            <person name="Hudson G.A."/>
            <person name="Mitchell D.A."/>
        </authorList>
    </citation>
    <scope>NUCLEOTIDE SEQUENCE [LARGE SCALE GENOMIC DNA]</scope>
    <source>
        <strain evidence="7 8">NRRL 8041</strain>
    </source>
</reference>
<evidence type="ECO:0000256" key="4">
    <source>
        <dbReference type="PROSITE-ProRule" id="PRU01248"/>
    </source>
</evidence>
<protein>
    <recommendedName>
        <fullName evidence="9">Site-specific integrase</fullName>
    </recommendedName>
</protein>
<evidence type="ECO:0008006" key="9">
    <source>
        <dbReference type="Google" id="ProtNLM"/>
    </source>
</evidence>
<evidence type="ECO:0000256" key="1">
    <source>
        <dbReference type="ARBA" id="ARBA00022908"/>
    </source>
</evidence>
<dbReference type="PANTHER" id="PTHR30349:SF91">
    <property type="entry name" value="INTA PROTEIN"/>
    <property type="match status" value="1"/>
</dbReference>
<gene>
    <name evidence="7" type="ORF">C7C45_27310</name>
</gene>
<dbReference type="GO" id="GO:0006310">
    <property type="term" value="P:DNA recombination"/>
    <property type="evidence" value="ECO:0007669"/>
    <property type="project" value="UniProtKB-KW"/>
</dbReference>
<dbReference type="InterPro" id="IPR013762">
    <property type="entry name" value="Integrase-like_cat_sf"/>
</dbReference>
<evidence type="ECO:0000256" key="3">
    <source>
        <dbReference type="ARBA" id="ARBA00023172"/>
    </source>
</evidence>
<dbReference type="GO" id="GO:0003677">
    <property type="term" value="F:DNA binding"/>
    <property type="evidence" value="ECO:0007669"/>
    <property type="project" value="UniProtKB-UniRule"/>
</dbReference>
<feature type="domain" description="Tyr recombinase" evidence="5">
    <location>
        <begin position="126"/>
        <end position="224"/>
    </location>
</feature>
<accession>A0A318NGH2</accession>
<dbReference type="OrthoDB" id="9805859at2"/>
<evidence type="ECO:0000256" key="2">
    <source>
        <dbReference type="ARBA" id="ARBA00023125"/>
    </source>
</evidence>
<dbReference type="InterPro" id="IPR011010">
    <property type="entry name" value="DNA_brk_join_enz"/>
</dbReference>
<sequence>MVKALTEMTVLAETGRLSTQRVPTLAQWMETYLSEVASAKVRPSTLHRYREEVEHHIGPMLGRHRLDKLTPAHLTSFYRDRVTVLSIGSVRRMHANLRRSLNVAVRWQLIHNNPAAPVEPPSLPHVEARPYSLAEARRFLKAVEGLRLEARWLIGIALGLRQGEVLGLRWDDIDLTGLVFATAVGTPLHPRNDYRSFREIIRRAGLRQVRLHDLRHTAASVLLA</sequence>
<dbReference type="RefSeq" id="WP_110566755.1">
    <property type="nucleotide sequence ID" value="NZ_PYBV01000041.1"/>
</dbReference>
<dbReference type="PROSITE" id="PS51900">
    <property type="entry name" value="CB"/>
    <property type="match status" value="1"/>
</dbReference>
<proteinExistence type="predicted"/>